<dbReference type="Gene3D" id="3.40.50.720">
    <property type="entry name" value="NAD(P)-binding Rossmann-like Domain"/>
    <property type="match status" value="1"/>
</dbReference>
<keyword evidence="1" id="KW-0560">Oxidoreductase</keyword>
<dbReference type="OrthoDB" id="201656at2759"/>
<dbReference type="AlphaFoldDB" id="A0A1V9YCA0"/>
<dbReference type="PANTHER" id="PTHR11695:SF294">
    <property type="entry name" value="RETICULON-4-INTERACTING PROTEIN 1, MITOCHONDRIAL"/>
    <property type="match status" value="1"/>
</dbReference>
<dbReference type="Gene3D" id="3.90.180.10">
    <property type="entry name" value="Medium-chain alcohol dehydrogenases, catalytic domain"/>
    <property type="match status" value="1"/>
</dbReference>
<protein>
    <recommendedName>
        <fullName evidence="2">Enoyl reductase (ER) domain-containing protein</fullName>
    </recommendedName>
</protein>
<dbReference type="GO" id="GO:0016491">
    <property type="term" value="F:oxidoreductase activity"/>
    <property type="evidence" value="ECO:0007669"/>
    <property type="project" value="UniProtKB-KW"/>
</dbReference>
<keyword evidence="4" id="KW-1185">Reference proteome</keyword>
<dbReference type="SUPFAM" id="SSF51735">
    <property type="entry name" value="NAD(P)-binding Rossmann-fold domains"/>
    <property type="match status" value="1"/>
</dbReference>
<dbReference type="PROSITE" id="PS01162">
    <property type="entry name" value="QOR_ZETA_CRYSTAL"/>
    <property type="match status" value="1"/>
</dbReference>
<feature type="domain" description="Enoyl reductase (ER)" evidence="2">
    <location>
        <begin position="13"/>
        <end position="310"/>
    </location>
</feature>
<dbReference type="Pfam" id="PF08240">
    <property type="entry name" value="ADH_N"/>
    <property type="match status" value="1"/>
</dbReference>
<sequence>MRAVLYNFFSSKGRRFNSETKKPIVGATDSVVVQVMAASINPLDYKLPALLLHGQGVGGDFAGVVTAVSSDVTTVAVGDRVFGKATGSLADHALCKASQIALLPASFSFVEGAALPTTYVTGYQVLAKHGFQKGQSLLILGASGGCGTAAIQIAKGFGAREIVGVCSKANEELVLSLGADKIIDYKTQSITDLGNLGHFDMVYDAASGSGGGEDYLTDSLKVLNEKGTYVAINGTRCMWIRHTLGIAQSRSNVHLLRADKNSNDFKAVADLLVAQEAKPIIDSTFPFSPAGVEDAFDRLYSRRAKGKVVVAMSDA</sequence>
<organism evidence="3 4">
    <name type="scientific">Achlya hypogyna</name>
    <name type="common">Oomycete</name>
    <name type="synonym">Protoachlya hypogyna</name>
    <dbReference type="NCBI Taxonomy" id="1202772"/>
    <lineage>
        <taxon>Eukaryota</taxon>
        <taxon>Sar</taxon>
        <taxon>Stramenopiles</taxon>
        <taxon>Oomycota</taxon>
        <taxon>Saprolegniomycetes</taxon>
        <taxon>Saprolegniales</taxon>
        <taxon>Achlyaceae</taxon>
        <taxon>Achlya</taxon>
    </lineage>
</organism>
<evidence type="ECO:0000313" key="4">
    <source>
        <dbReference type="Proteomes" id="UP000243579"/>
    </source>
</evidence>
<dbReference type="PANTHER" id="PTHR11695">
    <property type="entry name" value="ALCOHOL DEHYDROGENASE RELATED"/>
    <property type="match status" value="1"/>
</dbReference>
<dbReference type="GO" id="GO:0008270">
    <property type="term" value="F:zinc ion binding"/>
    <property type="evidence" value="ECO:0007669"/>
    <property type="project" value="InterPro"/>
</dbReference>
<evidence type="ECO:0000259" key="2">
    <source>
        <dbReference type="SMART" id="SM00829"/>
    </source>
</evidence>
<dbReference type="SUPFAM" id="SSF50129">
    <property type="entry name" value="GroES-like"/>
    <property type="match status" value="1"/>
</dbReference>
<gene>
    <name evidence="3" type="ORF">ACHHYP_14845</name>
</gene>
<dbReference type="Pfam" id="PF13602">
    <property type="entry name" value="ADH_zinc_N_2"/>
    <property type="match status" value="1"/>
</dbReference>
<dbReference type="InterPro" id="IPR002364">
    <property type="entry name" value="Quin_OxRdtase/zeta-crystal_CS"/>
</dbReference>
<comment type="caution">
    <text evidence="3">The sequence shown here is derived from an EMBL/GenBank/DDBJ whole genome shotgun (WGS) entry which is preliminary data.</text>
</comment>
<dbReference type="InterPro" id="IPR011032">
    <property type="entry name" value="GroES-like_sf"/>
</dbReference>
<name>A0A1V9YCA0_ACHHY</name>
<dbReference type="InterPro" id="IPR050700">
    <property type="entry name" value="YIM1/Zinc_Alcohol_DH_Fams"/>
</dbReference>
<dbReference type="STRING" id="1202772.A0A1V9YCA0"/>
<dbReference type="InterPro" id="IPR036291">
    <property type="entry name" value="NAD(P)-bd_dom_sf"/>
</dbReference>
<evidence type="ECO:0000313" key="3">
    <source>
        <dbReference type="EMBL" id="OQR83316.1"/>
    </source>
</evidence>
<proteinExistence type="predicted"/>
<evidence type="ECO:0000256" key="1">
    <source>
        <dbReference type="ARBA" id="ARBA00023002"/>
    </source>
</evidence>
<accession>A0A1V9YCA0</accession>
<dbReference type="CDD" id="cd08267">
    <property type="entry name" value="MDR1"/>
    <property type="match status" value="1"/>
</dbReference>
<dbReference type="Proteomes" id="UP000243579">
    <property type="component" value="Unassembled WGS sequence"/>
</dbReference>
<dbReference type="InterPro" id="IPR020843">
    <property type="entry name" value="ER"/>
</dbReference>
<dbReference type="InterPro" id="IPR013154">
    <property type="entry name" value="ADH-like_N"/>
</dbReference>
<dbReference type="SMART" id="SM00829">
    <property type="entry name" value="PKS_ER"/>
    <property type="match status" value="1"/>
</dbReference>
<reference evidence="3 4" key="1">
    <citation type="journal article" date="2014" name="Genome Biol. Evol.">
        <title>The secreted proteins of Achlya hypogyna and Thraustotheca clavata identify the ancestral oomycete secretome and reveal gene acquisitions by horizontal gene transfer.</title>
        <authorList>
            <person name="Misner I."/>
            <person name="Blouin N."/>
            <person name="Leonard G."/>
            <person name="Richards T.A."/>
            <person name="Lane C.E."/>
        </authorList>
    </citation>
    <scope>NUCLEOTIDE SEQUENCE [LARGE SCALE GENOMIC DNA]</scope>
    <source>
        <strain evidence="3 4">ATCC 48635</strain>
    </source>
</reference>
<dbReference type="EMBL" id="JNBR01002231">
    <property type="protein sequence ID" value="OQR83316.1"/>
    <property type="molecule type" value="Genomic_DNA"/>
</dbReference>